<feature type="region of interest" description="Disordered" evidence="1">
    <location>
        <begin position="105"/>
        <end position="125"/>
    </location>
</feature>
<dbReference type="Pfam" id="PF17823">
    <property type="entry name" value="DUF5585"/>
    <property type="match status" value="1"/>
</dbReference>
<dbReference type="AlphaFoldDB" id="A0AAV6GE33"/>
<feature type="compositionally biased region" description="Polar residues" evidence="1">
    <location>
        <begin position="160"/>
        <end position="171"/>
    </location>
</feature>
<evidence type="ECO:0000256" key="3">
    <source>
        <dbReference type="SAM" id="SignalP"/>
    </source>
</evidence>
<name>A0AAV6GE33_9TELE</name>
<dbReference type="GO" id="GO:0005794">
    <property type="term" value="C:Golgi apparatus"/>
    <property type="evidence" value="ECO:0007669"/>
    <property type="project" value="TreeGrafter"/>
</dbReference>
<evidence type="ECO:0000313" key="4">
    <source>
        <dbReference type="EMBL" id="KAG5273413.1"/>
    </source>
</evidence>
<reference evidence="4" key="1">
    <citation type="submission" date="2020-10" db="EMBL/GenBank/DDBJ databases">
        <title>Chromosome-scale genome assembly of the Allis shad, Alosa alosa.</title>
        <authorList>
            <person name="Margot Z."/>
            <person name="Christophe K."/>
            <person name="Cabau C."/>
            <person name="Louis A."/>
            <person name="Berthelot C."/>
            <person name="Parey E."/>
            <person name="Roest Crollius H."/>
            <person name="Montfort J."/>
            <person name="Robinson-Rechavi M."/>
            <person name="Bucao C."/>
            <person name="Bouchez O."/>
            <person name="Gislard M."/>
            <person name="Lluch J."/>
            <person name="Milhes M."/>
            <person name="Lampietro C."/>
            <person name="Lopez Roques C."/>
            <person name="Donnadieu C."/>
            <person name="Braasch I."/>
            <person name="Desvignes T."/>
            <person name="Postlethwait J."/>
            <person name="Bobe J."/>
            <person name="Guiguen Y."/>
        </authorList>
    </citation>
    <scope>NUCLEOTIDE SEQUENCE</scope>
    <source>
        <strain evidence="4">M-15738</strain>
        <tissue evidence="4">Blood</tissue>
    </source>
</reference>
<evidence type="ECO:0000256" key="2">
    <source>
        <dbReference type="SAM" id="Phobius"/>
    </source>
</evidence>
<feature type="compositionally biased region" description="Low complexity" evidence="1">
    <location>
        <begin position="193"/>
        <end position="205"/>
    </location>
</feature>
<feature type="compositionally biased region" description="Polar residues" evidence="1">
    <location>
        <begin position="115"/>
        <end position="125"/>
    </location>
</feature>
<dbReference type="PANTHER" id="PTHR16021">
    <property type="entry name" value="MANSC DOMAIN CONTAINING PROTEIN 1"/>
    <property type="match status" value="1"/>
</dbReference>
<feature type="compositionally biased region" description="Low complexity" evidence="1">
    <location>
        <begin position="251"/>
        <end position="283"/>
    </location>
</feature>
<dbReference type="Proteomes" id="UP000823561">
    <property type="component" value="Chromosome 11"/>
</dbReference>
<feature type="region of interest" description="Disordered" evidence="1">
    <location>
        <begin position="183"/>
        <end position="353"/>
    </location>
</feature>
<organism evidence="4 5">
    <name type="scientific">Alosa alosa</name>
    <name type="common">allis shad</name>
    <dbReference type="NCBI Taxonomy" id="278164"/>
    <lineage>
        <taxon>Eukaryota</taxon>
        <taxon>Metazoa</taxon>
        <taxon>Chordata</taxon>
        <taxon>Craniata</taxon>
        <taxon>Vertebrata</taxon>
        <taxon>Euteleostomi</taxon>
        <taxon>Actinopterygii</taxon>
        <taxon>Neopterygii</taxon>
        <taxon>Teleostei</taxon>
        <taxon>Clupei</taxon>
        <taxon>Clupeiformes</taxon>
        <taxon>Clupeoidei</taxon>
        <taxon>Clupeidae</taxon>
        <taxon>Alosa</taxon>
    </lineage>
</organism>
<keyword evidence="5" id="KW-1185">Reference proteome</keyword>
<evidence type="ECO:0008006" key="6">
    <source>
        <dbReference type="Google" id="ProtNLM"/>
    </source>
</evidence>
<feature type="transmembrane region" description="Helical" evidence="2">
    <location>
        <begin position="378"/>
        <end position="397"/>
    </location>
</feature>
<protein>
    <recommendedName>
        <fullName evidence="6">MANSC domain-containing protein</fullName>
    </recommendedName>
</protein>
<keyword evidence="2" id="KW-0812">Transmembrane</keyword>
<keyword evidence="2" id="KW-0472">Membrane</keyword>
<feature type="compositionally biased region" description="Low complexity" evidence="1">
    <location>
        <begin position="215"/>
        <end position="243"/>
    </location>
</feature>
<sequence>MLLPACPACVRQTLAMTLHPLVTLSPVLGLLSLQVLSVGSTTPTIVDMRHAVADGANCTNLCNSPSCDWSLYRADQKVCLLLKCPKLEDCKHATVEDLLSQGADIESRSELDPHSISSNPSQPLVSLTAQPVDAVPLKMMQSTLSPQGSLGLQQHEPSRNQDSLAGANNTSSETVNSAYINKDHSNTSTSEQPRATTTSITSRPTTNEKVSIVISTTTTATTTAATTTSSQTTSSTTAPPTKSTARKANETILSSTTLSSTSKPATTTTQTSPLPTTIMTTTTPPTPPRAPSTKLPQMPSSPPPKPPVTTQMVTKAVEEKPSPTTQKVFNPPTASESPVALTTSPESVTKGPVSNTSKGIVGIPMGPFSGRLVDTSSLLAVLLFGLLFFVVTVVLFLTQAYESYRRKDYTQVDYLINGMYSDSGV</sequence>
<feature type="signal peptide" evidence="3">
    <location>
        <begin position="1"/>
        <end position="29"/>
    </location>
</feature>
<keyword evidence="3" id="KW-0732">Signal</keyword>
<evidence type="ECO:0000256" key="1">
    <source>
        <dbReference type="SAM" id="MobiDB-lite"/>
    </source>
</evidence>
<dbReference type="InterPro" id="IPR052660">
    <property type="entry name" value="Erythrocyte_Invasion_ImmMod"/>
</dbReference>
<keyword evidence="2" id="KW-1133">Transmembrane helix</keyword>
<dbReference type="PANTHER" id="PTHR16021:SF9">
    <property type="entry name" value="CHROMOSOME 11 OPEN READING FRAME 24"/>
    <property type="match status" value="1"/>
</dbReference>
<comment type="caution">
    <text evidence="4">The sequence shown here is derived from an EMBL/GenBank/DDBJ whole genome shotgun (WGS) entry which is preliminary data.</text>
</comment>
<dbReference type="InterPro" id="IPR041056">
    <property type="entry name" value="DUF5585"/>
</dbReference>
<feature type="region of interest" description="Disordered" evidence="1">
    <location>
        <begin position="144"/>
        <end position="171"/>
    </location>
</feature>
<dbReference type="EMBL" id="JADWDJ010000011">
    <property type="protein sequence ID" value="KAG5273413.1"/>
    <property type="molecule type" value="Genomic_DNA"/>
</dbReference>
<proteinExistence type="predicted"/>
<feature type="compositionally biased region" description="Polar residues" evidence="1">
    <location>
        <begin position="322"/>
        <end position="353"/>
    </location>
</feature>
<feature type="chain" id="PRO_5044000442" description="MANSC domain-containing protein" evidence="3">
    <location>
        <begin position="30"/>
        <end position="425"/>
    </location>
</feature>
<evidence type="ECO:0000313" key="5">
    <source>
        <dbReference type="Proteomes" id="UP000823561"/>
    </source>
</evidence>
<accession>A0AAV6GE33</accession>
<gene>
    <name evidence="4" type="ORF">AALO_G00151060</name>
</gene>